<evidence type="ECO:0000313" key="1">
    <source>
        <dbReference type="EMBL" id="OIN04574.1"/>
    </source>
</evidence>
<name>A0A1H0MFB0_9PSED</name>
<dbReference type="EMBL" id="LT629708">
    <property type="protein sequence ID" value="SDO79084.1"/>
    <property type="molecule type" value="Genomic_DNA"/>
</dbReference>
<dbReference type="RefSeq" id="WP_071492226.1">
    <property type="nucleotide sequence ID" value="NZ_CP089519.1"/>
</dbReference>
<organism evidence="1 3">
    <name type="scientific">Pseudomonas extremorientalis</name>
    <dbReference type="NCBI Taxonomy" id="169669"/>
    <lineage>
        <taxon>Bacteria</taxon>
        <taxon>Pseudomonadati</taxon>
        <taxon>Pseudomonadota</taxon>
        <taxon>Gammaproteobacteria</taxon>
        <taxon>Pseudomonadales</taxon>
        <taxon>Pseudomonadaceae</taxon>
        <taxon>Pseudomonas</taxon>
    </lineage>
</organism>
<evidence type="ECO:0000313" key="4">
    <source>
        <dbReference type="Proteomes" id="UP000182654"/>
    </source>
</evidence>
<evidence type="ECO:0000313" key="3">
    <source>
        <dbReference type="Proteomes" id="UP000181686"/>
    </source>
</evidence>
<reference evidence="1 3" key="1">
    <citation type="submission" date="2016-08" db="EMBL/GenBank/DDBJ databases">
        <title>Draft genome sequence of the type strain of Pseudomonas extremorientalis LMG 19695T isolated from drinking water reservoir.</title>
        <authorList>
            <person name="Tambong J.T."/>
        </authorList>
    </citation>
    <scope>NUCLEOTIDE SEQUENCE [LARGE SCALE GENOMIC DNA]</scope>
    <source>
        <strain evidence="1 3">LMG 19695</strain>
    </source>
</reference>
<gene>
    <name evidence="1" type="ORF">BFN10_26630</name>
    <name evidence="2" type="ORF">SAMN04490184_1444</name>
</gene>
<protein>
    <submittedName>
        <fullName evidence="1">Uncharacterized protein</fullName>
    </submittedName>
</protein>
<dbReference type="EMBL" id="MDGK01000061">
    <property type="protein sequence ID" value="OIN04574.1"/>
    <property type="molecule type" value="Genomic_DNA"/>
</dbReference>
<accession>A0A1H0MFB0</accession>
<proteinExistence type="predicted"/>
<dbReference type="AlphaFoldDB" id="A0A1H0MFB0"/>
<dbReference type="Proteomes" id="UP000182654">
    <property type="component" value="Chromosome I"/>
</dbReference>
<keyword evidence="4" id="KW-1185">Reference proteome</keyword>
<reference evidence="2 4" key="2">
    <citation type="submission" date="2016-10" db="EMBL/GenBank/DDBJ databases">
        <authorList>
            <person name="Varghese N."/>
            <person name="Submissions S."/>
        </authorList>
    </citation>
    <scope>NUCLEOTIDE SEQUENCE [LARGE SCALE GENOMIC DNA]</scope>
    <source>
        <strain evidence="2 4">BS2774</strain>
    </source>
</reference>
<dbReference type="Proteomes" id="UP000181686">
    <property type="component" value="Unassembled WGS sequence"/>
</dbReference>
<evidence type="ECO:0000313" key="2">
    <source>
        <dbReference type="EMBL" id="SDO79084.1"/>
    </source>
</evidence>
<sequence>MTFAVFAPPVGWGNSPDYRHVTHATEQAVAKPTAKGVGFEASRRHFGENFDTSTLAAVIKMMMATFGPRPEDMFAWFAPAAGGYAFTMKDEFKGKISHHELEQTRRASRFTGADSDAVDSANVALAAYVKRKQVMGGYHRFEDALADTLQGETTLRGLQGMGVYGLSQYVPAHQMVGDGGAGVLETHSRGSAFVLDGVRHDCNGRRRVDRGYGYRLFNDKAQPDTASPNGRNTVVSQMPVGMKPKNIWSGFYQGAEGNCVAVSAIKAAMMRFGQNPAGIYKSLSAVPGGFEVIMRDGYKVFLSHEERRKAEHGANLDGSDQALKDDAIFLYAVSAKRAQMENNDMRAGRSFEDAMHSLNDGEAPGQVLRRLGLSAYVRQSSPQELARGAIGTLADHWHSVVAIGGSVDNYGQKLGLMASGWSDRAMWALKLV</sequence>